<evidence type="ECO:0000256" key="1">
    <source>
        <dbReference type="ARBA" id="ARBA00001946"/>
    </source>
</evidence>
<evidence type="ECO:0000259" key="9">
    <source>
        <dbReference type="Pfam" id="PF12627"/>
    </source>
</evidence>
<keyword evidence="5" id="KW-0479">Metal-binding</keyword>
<keyword evidence="4" id="KW-0548">Nucleotidyltransferase</keyword>
<evidence type="ECO:0000256" key="7">
    <source>
        <dbReference type="ARBA" id="ARBA00022842"/>
    </source>
</evidence>
<dbReference type="PANTHER" id="PTHR46173">
    <property type="entry name" value="CCA TRNA NUCLEOTIDYLTRANSFERASE 1, MITOCHONDRIAL"/>
    <property type="match status" value="1"/>
</dbReference>
<evidence type="ECO:0000256" key="5">
    <source>
        <dbReference type="ARBA" id="ARBA00022723"/>
    </source>
</evidence>
<keyword evidence="3" id="KW-0819">tRNA processing</keyword>
<keyword evidence="2 10" id="KW-0808">Transferase</keyword>
<dbReference type="Pfam" id="PF12627">
    <property type="entry name" value="PolyA_pol_RNAbd"/>
    <property type="match status" value="1"/>
</dbReference>
<dbReference type="InterPro" id="IPR002646">
    <property type="entry name" value="PolA_pol_head_dom"/>
</dbReference>
<dbReference type="InterPro" id="IPR043519">
    <property type="entry name" value="NT_sf"/>
</dbReference>
<dbReference type="GO" id="GO:0000166">
    <property type="term" value="F:nucleotide binding"/>
    <property type="evidence" value="ECO:0007669"/>
    <property type="project" value="UniProtKB-KW"/>
</dbReference>
<sequence>MMKYKLYIVGGAVRDGLLGLDTKDIDYSVLVEDRDKPILEVFEDFKAQLILEGFKIHLPTPSKLTIRAKFPEGHKFKGDADFVLARKELYYLENSRAPVSELGELYDDLVRRDFTVNAMAKDESGEIIDLFNGKRHLHYKVLHTPNDPMISFKEDPLRILRGIRFCVTKNFTFSQDCTAAIKELGINGLEVVSQDRIRTEMNKAFKADSAKTLKYLNFFEDELNYPIRSYIFDKTNLWLELTSKE</sequence>
<evidence type="ECO:0000256" key="4">
    <source>
        <dbReference type="ARBA" id="ARBA00022695"/>
    </source>
</evidence>
<dbReference type="InterPro" id="IPR050264">
    <property type="entry name" value="Bact_CCA-adding_enz_type3_sf"/>
</dbReference>
<dbReference type="SUPFAM" id="SSF81891">
    <property type="entry name" value="Poly A polymerase C-terminal region-like"/>
    <property type="match status" value="1"/>
</dbReference>
<evidence type="ECO:0000256" key="6">
    <source>
        <dbReference type="ARBA" id="ARBA00022741"/>
    </source>
</evidence>
<evidence type="ECO:0000256" key="2">
    <source>
        <dbReference type="ARBA" id="ARBA00022679"/>
    </source>
</evidence>
<dbReference type="InterPro" id="IPR032828">
    <property type="entry name" value="PolyA_RNA-bd"/>
</dbReference>
<feature type="domain" description="Poly A polymerase head" evidence="8">
    <location>
        <begin position="6"/>
        <end position="142"/>
    </location>
</feature>
<dbReference type="SUPFAM" id="SSF81301">
    <property type="entry name" value="Nucleotidyltransferase"/>
    <property type="match status" value="1"/>
</dbReference>
<proteinExistence type="predicted"/>
<organism evidence="10 11">
    <name type="scientific">Cellulophaga phage phi17:2_18</name>
    <dbReference type="NCBI Taxonomy" id="1747283"/>
    <lineage>
        <taxon>Viruses</taxon>
        <taxon>Duplodnaviria</taxon>
        <taxon>Heunggongvirae</taxon>
        <taxon>Uroviricota</taxon>
        <taxon>Caudoviricetes</taxon>
        <taxon>Lightbulbvirus</taxon>
        <taxon>Lightbulbvirus Cba172</taxon>
    </lineage>
</organism>
<name>A0A0S2MWZ6_9CAUD</name>
<dbReference type="EMBL" id="KT962247">
    <property type="protein sequence ID" value="ALO80435.1"/>
    <property type="molecule type" value="Genomic_DNA"/>
</dbReference>
<protein>
    <submittedName>
        <fullName evidence="10">tRNA nucleotidyltransferase/poly(A) polymerase</fullName>
    </submittedName>
</protein>
<dbReference type="GO" id="GO:0000049">
    <property type="term" value="F:tRNA binding"/>
    <property type="evidence" value="ECO:0007669"/>
    <property type="project" value="TreeGrafter"/>
</dbReference>
<feature type="domain" description="tRNA nucleotidyltransferase/poly(A) polymerase RNA and SrmB- binding" evidence="9">
    <location>
        <begin position="170"/>
        <end position="211"/>
    </location>
</feature>
<dbReference type="Gene3D" id="3.30.460.10">
    <property type="entry name" value="Beta Polymerase, domain 2"/>
    <property type="match status" value="1"/>
</dbReference>
<evidence type="ECO:0000259" key="8">
    <source>
        <dbReference type="Pfam" id="PF01743"/>
    </source>
</evidence>
<evidence type="ECO:0000313" key="11">
    <source>
        <dbReference type="Proteomes" id="UP000226403"/>
    </source>
</evidence>
<dbReference type="Pfam" id="PF01743">
    <property type="entry name" value="PolyA_pol"/>
    <property type="match status" value="1"/>
</dbReference>
<dbReference type="PANTHER" id="PTHR46173:SF1">
    <property type="entry name" value="CCA TRNA NUCLEOTIDYLTRANSFERASE 1, MITOCHONDRIAL"/>
    <property type="match status" value="1"/>
</dbReference>
<keyword evidence="6" id="KW-0547">Nucleotide-binding</keyword>
<evidence type="ECO:0000313" key="10">
    <source>
        <dbReference type="EMBL" id="ALO80435.1"/>
    </source>
</evidence>
<dbReference type="Proteomes" id="UP000226403">
    <property type="component" value="Segment"/>
</dbReference>
<gene>
    <name evidence="10" type="ORF">Phi17218_032</name>
</gene>
<accession>A0A0S2MWZ6</accession>
<dbReference type="Gene3D" id="1.10.3090.10">
    <property type="entry name" value="cca-adding enzyme, domain 2"/>
    <property type="match status" value="1"/>
</dbReference>
<reference evidence="10 11" key="1">
    <citation type="submission" date="2015-10" db="EMBL/GenBank/DDBJ databases">
        <title>Large-scale maps of variable infection efficiencies in aquatic Bacteriodetes phage-host model systems.</title>
        <authorList>
            <person name="Holmfeldt K."/>
            <person name="Solonenko N."/>
            <person name="Howard-Varona C."/>
            <person name="Moreno M."/>
            <person name="Malmstrom R.R."/>
            <person name="Blow M.J."/>
            <person name="Sullivan M.B."/>
        </authorList>
    </citation>
    <scope>NUCLEOTIDE SEQUENCE [LARGE SCALE GENOMIC DNA]</scope>
</reference>
<comment type="cofactor">
    <cofactor evidence="1">
        <name>Mg(2+)</name>
        <dbReference type="ChEBI" id="CHEBI:18420"/>
    </cofactor>
</comment>
<keyword evidence="7" id="KW-0460">Magnesium</keyword>
<evidence type="ECO:0000256" key="3">
    <source>
        <dbReference type="ARBA" id="ARBA00022694"/>
    </source>
</evidence>
<dbReference type="GO" id="GO:0008033">
    <property type="term" value="P:tRNA processing"/>
    <property type="evidence" value="ECO:0007669"/>
    <property type="project" value="UniProtKB-KW"/>
</dbReference>
<dbReference type="GO" id="GO:0046872">
    <property type="term" value="F:metal ion binding"/>
    <property type="evidence" value="ECO:0007669"/>
    <property type="project" value="UniProtKB-KW"/>
</dbReference>
<dbReference type="GO" id="GO:0016779">
    <property type="term" value="F:nucleotidyltransferase activity"/>
    <property type="evidence" value="ECO:0007669"/>
    <property type="project" value="UniProtKB-KW"/>
</dbReference>